<sequence length="69" mass="7405">MGLTGFVLAQFLACGHYIAGNIAEPPELTFWIAAGFIWQPPGPCSCRASAFWPGTRGNRTARIPSRNPG</sequence>
<dbReference type="AlphaFoldDB" id="A0A511XLN2"/>
<reference evidence="1 2" key="1">
    <citation type="submission" date="2019-07" db="EMBL/GenBank/DDBJ databases">
        <title>Whole genome shotgun sequence of Acetobacter oeni NBRC 105207.</title>
        <authorList>
            <person name="Hosoyama A."/>
            <person name="Uohara A."/>
            <person name="Ohji S."/>
            <person name="Ichikawa N."/>
        </authorList>
    </citation>
    <scope>NUCLEOTIDE SEQUENCE [LARGE SCALE GENOMIC DNA]</scope>
    <source>
        <strain evidence="1 2">NBRC 105207</strain>
    </source>
</reference>
<proteinExistence type="predicted"/>
<evidence type="ECO:0000313" key="2">
    <source>
        <dbReference type="Proteomes" id="UP000321746"/>
    </source>
</evidence>
<evidence type="ECO:0000313" key="1">
    <source>
        <dbReference type="EMBL" id="GEN63842.1"/>
    </source>
</evidence>
<accession>A0A511XLN2</accession>
<protein>
    <submittedName>
        <fullName evidence="1">Uncharacterized protein</fullName>
    </submittedName>
</protein>
<name>A0A511XLN2_9PROT</name>
<dbReference type="EMBL" id="BJYG01000026">
    <property type="protein sequence ID" value="GEN63842.1"/>
    <property type="molecule type" value="Genomic_DNA"/>
</dbReference>
<dbReference type="Proteomes" id="UP000321746">
    <property type="component" value="Unassembled WGS sequence"/>
</dbReference>
<organism evidence="1 2">
    <name type="scientific">Acetobacter oeni</name>
    <dbReference type="NCBI Taxonomy" id="304077"/>
    <lineage>
        <taxon>Bacteria</taxon>
        <taxon>Pseudomonadati</taxon>
        <taxon>Pseudomonadota</taxon>
        <taxon>Alphaproteobacteria</taxon>
        <taxon>Acetobacterales</taxon>
        <taxon>Acetobacteraceae</taxon>
        <taxon>Acetobacter</taxon>
    </lineage>
</organism>
<keyword evidence="2" id="KW-1185">Reference proteome</keyword>
<gene>
    <name evidence="1" type="ORF">AOE01nite_20660</name>
</gene>
<comment type="caution">
    <text evidence="1">The sequence shown here is derived from an EMBL/GenBank/DDBJ whole genome shotgun (WGS) entry which is preliminary data.</text>
</comment>